<dbReference type="Proteomes" id="UP000276232">
    <property type="component" value="Unassembled WGS sequence"/>
</dbReference>
<name>A0A3N1HUC7_9ACTN</name>
<comment type="caution">
    <text evidence="1">The sequence shown here is derived from an EMBL/GenBank/DDBJ whole genome shotgun (WGS) entry which is preliminary data.</text>
</comment>
<keyword evidence="2" id="KW-1185">Reference proteome</keyword>
<dbReference type="InParanoid" id="A0A3N1HUC7"/>
<protein>
    <submittedName>
        <fullName evidence="1">Major capsid protein E</fullName>
    </submittedName>
</protein>
<dbReference type="InterPro" id="IPR053738">
    <property type="entry name" value="Lambda_capsid_assembly"/>
</dbReference>
<dbReference type="EMBL" id="RJKN01000001">
    <property type="protein sequence ID" value="ROP45942.1"/>
    <property type="molecule type" value="Genomic_DNA"/>
</dbReference>
<dbReference type="Gene3D" id="3.90.1690.10">
    <property type="entry name" value="phage-related protein like domain"/>
    <property type="match status" value="1"/>
</dbReference>
<gene>
    <name evidence="1" type="ORF">EDC03_0558</name>
</gene>
<sequence length="336" mass="35440">MRIVTDLVDLQGLTVDIRALAFPENALERHLPTVVGETVDYRLAEAGRYNQATVVRAFDTPAPLISRPGVVETKGGLPAISAMDVITETDSIRARRLNGLSNADAFAPTVPGSAARTTQAVQNKYELLRGQALSTGGISIAENGVVQAVDFGVPTANKFVRPVAWTNTSADIVNDLVTWHQQFIDSSGGPAGEIVTSSRVFQQVLRSPSVRALFSPQPSVVTPDAARSILAAYGLPPIVTYDRRIEDAAGTLQRVIAEDRVVFLPGDGATVGQTQLGITAEAVELASRGVLEADLAPGLTAVTYVIENPVSTAVLTASIGLPVVQRPRSIVTATVL</sequence>
<proteinExistence type="predicted"/>
<evidence type="ECO:0000313" key="1">
    <source>
        <dbReference type="EMBL" id="ROP45942.1"/>
    </source>
</evidence>
<dbReference type="InterPro" id="IPR005564">
    <property type="entry name" value="Major_capsid_GpE"/>
</dbReference>
<dbReference type="RefSeq" id="WP_123378609.1">
    <property type="nucleotide sequence ID" value="NZ_RJKN01000001.1"/>
</dbReference>
<dbReference type="AlphaFoldDB" id="A0A3N1HUC7"/>
<evidence type="ECO:0000313" key="2">
    <source>
        <dbReference type="Proteomes" id="UP000276232"/>
    </source>
</evidence>
<dbReference type="OrthoDB" id="3196427at2"/>
<reference evidence="1 2" key="1">
    <citation type="journal article" date="2015" name="Stand. Genomic Sci.">
        <title>Genomic Encyclopedia of Bacterial and Archaeal Type Strains, Phase III: the genomes of soil and plant-associated and newly described type strains.</title>
        <authorList>
            <person name="Whitman W.B."/>
            <person name="Woyke T."/>
            <person name="Klenk H.P."/>
            <person name="Zhou Y."/>
            <person name="Lilburn T.G."/>
            <person name="Beck B.J."/>
            <person name="De Vos P."/>
            <person name="Vandamme P."/>
            <person name="Eisen J.A."/>
            <person name="Garrity G."/>
            <person name="Hugenholtz P."/>
            <person name="Kyrpides N.C."/>
        </authorList>
    </citation>
    <scope>NUCLEOTIDE SEQUENCE [LARGE SCALE GENOMIC DNA]</scope>
    <source>
        <strain evidence="1 2">CECT 7306</strain>
    </source>
</reference>
<dbReference type="Pfam" id="PF03864">
    <property type="entry name" value="Phage_cap_E"/>
    <property type="match status" value="1"/>
</dbReference>
<accession>A0A3N1HUC7</accession>
<organism evidence="1 2">
    <name type="scientific">Pseudokineococcus lusitanus</name>
    <dbReference type="NCBI Taxonomy" id="763993"/>
    <lineage>
        <taxon>Bacteria</taxon>
        <taxon>Bacillati</taxon>
        <taxon>Actinomycetota</taxon>
        <taxon>Actinomycetes</taxon>
        <taxon>Kineosporiales</taxon>
        <taxon>Kineosporiaceae</taxon>
        <taxon>Pseudokineococcus</taxon>
    </lineage>
</organism>